<dbReference type="EMBL" id="CP001804">
    <property type="protein sequence ID" value="ACY17839.1"/>
    <property type="molecule type" value="Genomic_DNA"/>
</dbReference>
<reference evidence="2 3" key="1">
    <citation type="journal article" date="2010" name="Stand. Genomic Sci.">
        <title>Complete genome sequence of Haliangium ochraceum type strain (SMP-2).</title>
        <authorList>
            <consortium name="US DOE Joint Genome Institute (JGI-PGF)"/>
            <person name="Ivanova N."/>
            <person name="Daum C."/>
            <person name="Lang E."/>
            <person name="Abt B."/>
            <person name="Kopitz M."/>
            <person name="Saunders E."/>
            <person name="Lapidus A."/>
            <person name="Lucas S."/>
            <person name="Glavina Del Rio T."/>
            <person name="Nolan M."/>
            <person name="Tice H."/>
            <person name="Copeland A."/>
            <person name="Cheng J.F."/>
            <person name="Chen F."/>
            <person name="Bruce D."/>
            <person name="Goodwin L."/>
            <person name="Pitluck S."/>
            <person name="Mavromatis K."/>
            <person name="Pati A."/>
            <person name="Mikhailova N."/>
            <person name="Chen A."/>
            <person name="Palaniappan K."/>
            <person name="Land M."/>
            <person name="Hauser L."/>
            <person name="Chang Y.J."/>
            <person name="Jeffries C.D."/>
            <person name="Detter J.C."/>
            <person name="Brettin T."/>
            <person name="Rohde M."/>
            <person name="Goker M."/>
            <person name="Bristow J."/>
            <person name="Markowitz V."/>
            <person name="Eisen J.A."/>
            <person name="Hugenholtz P."/>
            <person name="Kyrpides N.C."/>
            <person name="Klenk H.P."/>
        </authorList>
    </citation>
    <scope>NUCLEOTIDE SEQUENCE [LARGE SCALE GENOMIC DNA]</scope>
    <source>
        <strain evidence="3">DSM 14365 / CIP 107738 / JCM 11303 / AJ 13395 / SMP-2</strain>
    </source>
</reference>
<name>D0LYH3_HALO1</name>
<dbReference type="Proteomes" id="UP000001880">
    <property type="component" value="Chromosome"/>
</dbReference>
<feature type="region of interest" description="Disordered" evidence="1">
    <location>
        <begin position="207"/>
        <end position="263"/>
    </location>
</feature>
<evidence type="ECO:0008006" key="4">
    <source>
        <dbReference type="Google" id="ProtNLM"/>
    </source>
</evidence>
<proteinExistence type="predicted"/>
<feature type="compositionally biased region" description="Basic and acidic residues" evidence="1">
    <location>
        <begin position="209"/>
        <end position="239"/>
    </location>
</feature>
<feature type="compositionally biased region" description="Polar residues" evidence="1">
    <location>
        <begin position="240"/>
        <end position="263"/>
    </location>
</feature>
<protein>
    <recommendedName>
        <fullName evidence="4">DUF3618 domain-containing protein</fullName>
    </recommendedName>
</protein>
<keyword evidence="3" id="KW-1185">Reference proteome</keyword>
<feature type="compositionally biased region" description="Basic and acidic residues" evidence="1">
    <location>
        <begin position="137"/>
        <end position="149"/>
    </location>
</feature>
<evidence type="ECO:0000256" key="1">
    <source>
        <dbReference type="SAM" id="MobiDB-lite"/>
    </source>
</evidence>
<feature type="region of interest" description="Disordered" evidence="1">
    <location>
        <begin position="135"/>
        <end position="155"/>
    </location>
</feature>
<dbReference type="AlphaFoldDB" id="D0LYH3"/>
<dbReference type="STRING" id="502025.Hoch_5355"/>
<dbReference type="eggNOG" id="COG4575">
    <property type="taxonomic scope" value="Bacteria"/>
</dbReference>
<dbReference type="HOGENOM" id="CLU_1056764_0_0_7"/>
<evidence type="ECO:0000313" key="3">
    <source>
        <dbReference type="Proteomes" id="UP000001880"/>
    </source>
</evidence>
<evidence type="ECO:0000313" key="2">
    <source>
        <dbReference type="EMBL" id="ACY17839.1"/>
    </source>
</evidence>
<gene>
    <name evidence="2" type="ordered locus">Hoch_5355</name>
</gene>
<accession>D0LYH3</accession>
<sequence length="263" mass="29144">MDRRAESIKHQVEETLDDMTAKMEEIESRMHESVDHVKHAAQEKVHQVKATLDVRNAVERRPWTSLGASLAVGFLVGNLRSRSSSDDRTDELSYDADEEVYEAAGYHPYARSLNSSPAEAHQALIPVSTSATPAPIERQERAHTASRAKEKARHYARTVKRKAPGIFDALKSQFGGEIEALKQAALISATNSLRGWLQNSAPSFASAYEDARGHEPQQSHRERGDERRESGHRARESSPRRAQTATSYGSTSMSRAPNGETPS</sequence>
<organism evidence="2 3">
    <name type="scientific">Haliangium ochraceum (strain DSM 14365 / JCM 11303 / SMP-2)</name>
    <dbReference type="NCBI Taxonomy" id="502025"/>
    <lineage>
        <taxon>Bacteria</taxon>
        <taxon>Pseudomonadati</taxon>
        <taxon>Myxococcota</taxon>
        <taxon>Polyangia</taxon>
        <taxon>Haliangiales</taxon>
        <taxon>Kofleriaceae</taxon>
        <taxon>Haliangium</taxon>
    </lineage>
</organism>
<dbReference type="KEGG" id="hoh:Hoch_5355"/>